<reference evidence="1" key="1">
    <citation type="journal article" date="2014" name="Genome Announc.">
        <title>Draft Genome Sequences of Marine Flavobacterium Nonlabens Strains NR17, NR24, NR27, NR32, NR33, and Ara13.</title>
        <authorList>
            <person name="Nakanishi M."/>
            <person name="Meirelles P."/>
            <person name="Suzuki R."/>
            <person name="Takatani N."/>
            <person name="Mino S."/>
            <person name="Suda W."/>
            <person name="Oshima K."/>
            <person name="Hattori M."/>
            <person name="Ohkuma M."/>
            <person name="Hosokawa M."/>
            <person name="Miyashita K."/>
            <person name="Thompson F.L."/>
            <person name="Niwa A."/>
            <person name="Sawabe T."/>
            <person name="Sawabe T."/>
        </authorList>
    </citation>
    <scope>NUCLEOTIDE SEQUENCE [LARGE SCALE GENOMIC DNA]</scope>
    <source>
        <strain evidence="1">JCM 19294</strain>
    </source>
</reference>
<evidence type="ECO:0000313" key="1">
    <source>
        <dbReference type="EMBL" id="GAK96592.1"/>
    </source>
</evidence>
<protein>
    <submittedName>
        <fullName evidence="1">Uncharacterized protein</fullName>
    </submittedName>
</protein>
<comment type="caution">
    <text evidence="1">The sequence shown here is derived from an EMBL/GenBank/DDBJ whole genome shotgun (WGS) entry which is preliminary data.</text>
</comment>
<accession>A0A2S7T3G0</accession>
<organism evidence="1 2">
    <name type="scientific">Nonlabens tegetincola</name>
    <dbReference type="NCBI Taxonomy" id="323273"/>
    <lineage>
        <taxon>Bacteria</taxon>
        <taxon>Pseudomonadati</taxon>
        <taxon>Bacteroidota</taxon>
        <taxon>Flavobacteriia</taxon>
        <taxon>Flavobacteriales</taxon>
        <taxon>Flavobacteriaceae</taxon>
        <taxon>Nonlabens</taxon>
    </lineage>
</organism>
<sequence>MAIRLGNTCGNCSNLNADNTCKIHEVAVSSSYTCNSFDMRADLNNEHDCAQCARFKSSSCPHPEKASAGMMCEAWAPEKVTA</sequence>
<dbReference type="RefSeq" id="WP_042277939.1">
    <property type="nucleotide sequence ID" value="NZ_BBML01000002.1"/>
</dbReference>
<keyword evidence="2" id="KW-1185">Reference proteome</keyword>
<proteinExistence type="predicted"/>
<dbReference type="EMBL" id="BBML01000002">
    <property type="protein sequence ID" value="GAK96592.1"/>
    <property type="molecule type" value="Genomic_DNA"/>
</dbReference>
<dbReference type="Proteomes" id="UP000029221">
    <property type="component" value="Unassembled WGS sequence"/>
</dbReference>
<name>A0A090Q319_9FLAO</name>
<dbReference type="eggNOG" id="ENOG5033091">
    <property type="taxonomic scope" value="Bacteria"/>
</dbReference>
<dbReference type="AlphaFoldDB" id="A0A090Q319"/>
<gene>
    <name evidence="1" type="ORF">JCM19294_2105</name>
</gene>
<dbReference type="OrthoDB" id="1367358at2"/>
<evidence type="ECO:0000313" key="2">
    <source>
        <dbReference type="Proteomes" id="UP000029221"/>
    </source>
</evidence>
<accession>A0A090Q319</accession>